<dbReference type="EMBL" id="SNZB01000004">
    <property type="protein sequence ID" value="TDR19596.1"/>
    <property type="molecule type" value="Genomic_DNA"/>
</dbReference>
<protein>
    <submittedName>
        <fullName evidence="2">Uncharacterized protein</fullName>
    </submittedName>
</protein>
<dbReference type="RefSeq" id="WP_133566520.1">
    <property type="nucleotide sequence ID" value="NZ_NIHB01000004.1"/>
</dbReference>
<sequence length="612" mass="65879">MNKSYIVLGQFLITLLTLATANQSMALTVSFSDSQPLNLYDEVQYHLSVNEVDFFVGDPVICHTKLGLPVSGLAAVVTDANSGPGTILPISESIQYDVPSQTILANVNSKDAACVTPNGKLFADVIFSSDFDSVTAFTVEYVNLPDLVVLDQTLDYNIIIQNLSNQELVFDVLEYVSEVSIQNTAYFSGLNVSWDCVNEFLPDVDCGSSIADRYGARSVILQPGEFADILVSRTVSTQSVLNQTIDMMTAVFVKNQAGDFIDVKSIDKQLEVVENEAPQLSWINSTLNTFLEDDTIGQVLSFRIEDGSGANFSAATLEQAILSYNNKVEFSNITVQEVVSGVYDVSFTVMPQADKFTDSQNSEFISIQVSDIFNVYSNTLILEVAITPVNDAPSFDVSCTHLILDPSPLNNGSDVICASQVGNANTQRSGVYTWDDFLINVSPGPYENQSISFELTNVTGDAIIDDLVIGSNMSDLWLLMQDGASGTAVINLQATDNGDTLNNGENQFELPTDITIELLPVTYTISGVANDFPTIDPASEITVRLSVGGDVVDLEVDANNANDFIFGYQLADGASYTVQIIGQTLANCSITNGASGTISGSNVTDLVIDCGL</sequence>
<accession>A0A4R6XJA7</accession>
<evidence type="ECO:0000313" key="3">
    <source>
        <dbReference type="Proteomes" id="UP000295724"/>
    </source>
</evidence>
<gene>
    <name evidence="2" type="ORF">C8D91_2153</name>
</gene>
<dbReference type="AlphaFoldDB" id="A0A4R6XJA7"/>
<dbReference type="Proteomes" id="UP000295724">
    <property type="component" value="Unassembled WGS sequence"/>
</dbReference>
<dbReference type="OrthoDB" id="10000839at2"/>
<comment type="caution">
    <text evidence="2">The sequence shown here is derived from an EMBL/GenBank/DDBJ whole genome shotgun (WGS) entry which is preliminary data.</text>
</comment>
<name>A0A4R6XJA7_9GAMM</name>
<feature type="chain" id="PRO_5020955179" evidence="1">
    <location>
        <begin position="27"/>
        <end position="612"/>
    </location>
</feature>
<reference evidence="2 3" key="1">
    <citation type="submission" date="2019-03" db="EMBL/GenBank/DDBJ databases">
        <title>Genomic Encyclopedia of Type Strains, Phase IV (KMG-IV): sequencing the most valuable type-strain genomes for metagenomic binning, comparative biology and taxonomic classification.</title>
        <authorList>
            <person name="Goeker M."/>
        </authorList>
    </citation>
    <scope>NUCLEOTIDE SEQUENCE [LARGE SCALE GENOMIC DNA]</scope>
    <source>
        <strain evidence="2 3">DSM 25488</strain>
    </source>
</reference>
<proteinExistence type="predicted"/>
<keyword evidence="3" id="KW-1185">Reference proteome</keyword>
<evidence type="ECO:0000313" key="2">
    <source>
        <dbReference type="EMBL" id="TDR19596.1"/>
    </source>
</evidence>
<feature type="signal peptide" evidence="1">
    <location>
        <begin position="1"/>
        <end position="26"/>
    </location>
</feature>
<evidence type="ECO:0000256" key="1">
    <source>
        <dbReference type="SAM" id="SignalP"/>
    </source>
</evidence>
<keyword evidence="1" id="KW-0732">Signal</keyword>
<organism evidence="2 3">
    <name type="scientific">Marinicella litoralis</name>
    <dbReference type="NCBI Taxonomy" id="644220"/>
    <lineage>
        <taxon>Bacteria</taxon>
        <taxon>Pseudomonadati</taxon>
        <taxon>Pseudomonadota</taxon>
        <taxon>Gammaproteobacteria</taxon>
        <taxon>Lysobacterales</taxon>
        <taxon>Marinicellaceae</taxon>
        <taxon>Marinicella</taxon>
    </lineage>
</organism>